<organism evidence="2 3">
    <name type="scientific">Halalkaliarchaeum desulfuricum</name>
    <dbReference type="NCBI Taxonomy" id="2055893"/>
    <lineage>
        <taxon>Archaea</taxon>
        <taxon>Methanobacteriati</taxon>
        <taxon>Methanobacteriota</taxon>
        <taxon>Stenosarchaea group</taxon>
        <taxon>Halobacteria</taxon>
        <taxon>Halobacteriales</taxon>
        <taxon>Haloferacaceae</taxon>
        <taxon>Halalkaliarchaeum</taxon>
    </lineage>
</organism>
<dbReference type="InterPro" id="IPR057158">
    <property type="entry name" value="DUF7836"/>
</dbReference>
<accession>A0A343TKW4</accession>
<dbReference type="RefSeq" id="WP_119818814.1">
    <property type="nucleotide sequence ID" value="NZ_CP025066.1"/>
</dbReference>
<dbReference type="OrthoDB" id="179396at2157"/>
<reference evidence="3" key="1">
    <citation type="submission" date="2017-11" db="EMBL/GenBank/DDBJ databases">
        <title>Phenotypic and genomic properties of facultatively anaerobic sulfur-reducing natronoarchaea from hypersaline soda lakes.</title>
        <authorList>
            <person name="Sorokin D.Y."/>
            <person name="Kublanov I.V."/>
            <person name="Roman P."/>
            <person name="Sinninghe Damste J.S."/>
            <person name="Golyshin P.N."/>
            <person name="Rojo D."/>
            <person name="Ciordia S."/>
            <person name="Mena M.D.C."/>
            <person name="Ferrer M."/>
            <person name="Messina E."/>
            <person name="Smedile F."/>
            <person name="La Spada G."/>
            <person name="La Cono V."/>
            <person name="Yakimov M.M."/>
        </authorList>
    </citation>
    <scope>NUCLEOTIDE SEQUENCE [LARGE SCALE GENOMIC DNA]</scope>
    <source>
        <strain evidence="3">AArc-Sl</strain>
    </source>
</reference>
<name>A0A343TKW4_9EURY</name>
<sequence>MVEAFVRLVCPECSKDWQEAPMDLPNLRENFSCPSCHATRRLSEFMRTERDLEAVKQFQ</sequence>
<dbReference type="EMBL" id="CP025066">
    <property type="protein sequence ID" value="AUX09736.1"/>
    <property type="molecule type" value="Genomic_DNA"/>
</dbReference>
<gene>
    <name evidence="2" type="ORF">AArcSl_2111</name>
</gene>
<dbReference type="Pfam" id="PF25206">
    <property type="entry name" value="DUF7836"/>
    <property type="match status" value="1"/>
</dbReference>
<dbReference type="GeneID" id="74812954"/>
<dbReference type="KEGG" id="hdf:AArcSl_2111"/>
<evidence type="ECO:0000259" key="1">
    <source>
        <dbReference type="Pfam" id="PF25206"/>
    </source>
</evidence>
<dbReference type="Proteomes" id="UP000263012">
    <property type="component" value="Chromosome"/>
</dbReference>
<keyword evidence="3" id="KW-1185">Reference proteome</keyword>
<proteinExistence type="predicted"/>
<protein>
    <recommendedName>
        <fullName evidence="1">DUF7836 domain-containing protein</fullName>
    </recommendedName>
</protein>
<feature type="domain" description="DUF7836" evidence="1">
    <location>
        <begin position="1"/>
        <end position="59"/>
    </location>
</feature>
<dbReference type="AlphaFoldDB" id="A0A343TKW4"/>
<evidence type="ECO:0000313" key="3">
    <source>
        <dbReference type="Proteomes" id="UP000263012"/>
    </source>
</evidence>
<evidence type="ECO:0000313" key="2">
    <source>
        <dbReference type="EMBL" id="AUX09736.1"/>
    </source>
</evidence>